<gene>
    <name evidence="2" type="ORF">HID58_070358</name>
</gene>
<feature type="region of interest" description="Disordered" evidence="1">
    <location>
        <begin position="253"/>
        <end position="290"/>
    </location>
</feature>
<evidence type="ECO:0000256" key="1">
    <source>
        <dbReference type="SAM" id="MobiDB-lite"/>
    </source>
</evidence>
<protein>
    <submittedName>
        <fullName evidence="2">Uncharacterized protein</fullName>
    </submittedName>
</protein>
<comment type="caution">
    <text evidence="2">The sequence shown here is derived from an EMBL/GenBank/DDBJ whole genome shotgun (WGS) entry which is preliminary data.</text>
</comment>
<accession>A0ABQ7YYJ7</accession>
<evidence type="ECO:0000313" key="2">
    <source>
        <dbReference type="EMBL" id="KAH0872996.1"/>
    </source>
</evidence>
<sequence length="290" mass="31707">MGITLLLLDEKDVQKYVLDNGPPFPLANTNLELLDVVGQIQYVQVSDLTDAGVTTRVVVHFLIEPRVVVYLSLWDDAASIFGVCNLSRLSSYLSWFVNLYTYASSNVGSPYAIRNTLESAGNLYLNSTPATKFYFDPALQAIAEFTARHRKLISFARLGLWKSFHKMVGLSFLALAAARSLASTGLNGDDNATFVVFDWEMMNGGGGEELPQCVKDLAGKEFIFQIRVTPFNFSSSHRTFTVSAIIDSIAPEVEGGEASASDSKNVKDEANEPSSSADGGAQGTRKHRRE</sequence>
<evidence type="ECO:0000313" key="3">
    <source>
        <dbReference type="Proteomes" id="UP000824890"/>
    </source>
</evidence>
<name>A0ABQ7YYJ7_BRANA</name>
<dbReference type="EMBL" id="JAGKQM010000016">
    <property type="protein sequence ID" value="KAH0872996.1"/>
    <property type="molecule type" value="Genomic_DNA"/>
</dbReference>
<keyword evidence="3" id="KW-1185">Reference proteome</keyword>
<proteinExistence type="predicted"/>
<organism evidence="2 3">
    <name type="scientific">Brassica napus</name>
    <name type="common">Rape</name>
    <dbReference type="NCBI Taxonomy" id="3708"/>
    <lineage>
        <taxon>Eukaryota</taxon>
        <taxon>Viridiplantae</taxon>
        <taxon>Streptophyta</taxon>
        <taxon>Embryophyta</taxon>
        <taxon>Tracheophyta</taxon>
        <taxon>Spermatophyta</taxon>
        <taxon>Magnoliopsida</taxon>
        <taxon>eudicotyledons</taxon>
        <taxon>Gunneridae</taxon>
        <taxon>Pentapetalae</taxon>
        <taxon>rosids</taxon>
        <taxon>malvids</taxon>
        <taxon>Brassicales</taxon>
        <taxon>Brassicaceae</taxon>
        <taxon>Brassiceae</taxon>
        <taxon>Brassica</taxon>
    </lineage>
</organism>
<dbReference type="Proteomes" id="UP000824890">
    <property type="component" value="Unassembled WGS sequence"/>
</dbReference>
<reference evidence="2 3" key="1">
    <citation type="submission" date="2021-05" db="EMBL/GenBank/DDBJ databases">
        <title>Genome Assembly of Synthetic Allotetraploid Brassica napus Reveals Homoeologous Exchanges between Subgenomes.</title>
        <authorList>
            <person name="Davis J.T."/>
        </authorList>
    </citation>
    <scope>NUCLEOTIDE SEQUENCE [LARGE SCALE GENOMIC DNA]</scope>
    <source>
        <strain evidence="3">cv. Da-Ae</strain>
        <tissue evidence="2">Seedling</tissue>
    </source>
</reference>